<protein>
    <submittedName>
        <fullName evidence="2">Uncharacterized protein</fullName>
    </submittedName>
</protein>
<dbReference type="EMBL" id="MFMS01000002">
    <property type="protein sequence ID" value="OGG86190.1"/>
    <property type="molecule type" value="Genomic_DNA"/>
</dbReference>
<comment type="caution">
    <text evidence="2">The sequence shown here is derived from an EMBL/GenBank/DDBJ whole genome shotgun (WGS) entry which is preliminary data.</text>
</comment>
<gene>
    <name evidence="2" type="ORF">A2392_01880</name>
</gene>
<evidence type="ECO:0000256" key="1">
    <source>
        <dbReference type="SAM" id="Phobius"/>
    </source>
</evidence>
<proteinExistence type="predicted"/>
<dbReference type="Proteomes" id="UP000177395">
    <property type="component" value="Unassembled WGS sequence"/>
</dbReference>
<evidence type="ECO:0000313" key="2">
    <source>
        <dbReference type="EMBL" id="OGG86190.1"/>
    </source>
</evidence>
<dbReference type="AlphaFoldDB" id="A0A1F6FK14"/>
<feature type="transmembrane region" description="Helical" evidence="1">
    <location>
        <begin position="6"/>
        <end position="27"/>
    </location>
</feature>
<accession>A0A1F6FK14</accession>
<name>A0A1F6FK14_9BACT</name>
<sequence length="189" mass="21544">MKRDDWMLFTLTFFTGAALGMYMYVAVWKPVYLPEDLGSEEAAASDWSIVGERRQGYINDASFRLLSDGTYTLMTIDEETGESVVSKKGSVSGSLVKKLMLTEDEILPYKEDKECEISEDVEYEYRFTVDGYTYLLDTCETELGHDTELAISLQKVWQSIDEGDGSESMTPSKWLQKWLNENIGVENKD</sequence>
<reference evidence="2 3" key="1">
    <citation type="journal article" date="2016" name="Nat. Commun.">
        <title>Thousands of microbial genomes shed light on interconnected biogeochemical processes in an aquifer system.</title>
        <authorList>
            <person name="Anantharaman K."/>
            <person name="Brown C.T."/>
            <person name="Hug L.A."/>
            <person name="Sharon I."/>
            <person name="Castelle C.J."/>
            <person name="Probst A.J."/>
            <person name="Thomas B.C."/>
            <person name="Singh A."/>
            <person name="Wilkins M.J."/>
            <person name="Karaoz U."/>
            <person name="Brodie E.L."/>
            <person name="Williams K.H."/>
            <person name="Hubbard S.S."/>
            <person name="Banfield J.F."/>
        </authorList>
    </citation>
    <scope>NUCLEOTIDE SEQUENCE [LARGE SCALE GENOMIC DNA]</scope>
</reference>
<evidence type="ECO:0000313" key="3">
    <source>
        <dbReference type="Proteomes" id="UP000177395"/>
    </source>
</evidence>
<keyword evidence="1" id="KW-0812">Transmembrane</keyword>
<keyword evidence="1" id="KW-0472">Membrane</keyword>
<keyword evidence="1" id="KW-1133">Transmembrane helix</keyword>
<organism evidence="2 3">
    <name type="scientific">Candidatus Kaiserbacteria bacterium RIFOXYB1_FULL_46_14</name>
    <dbReference type="NCBI Taxonomy" id="1798531"/>
    <lineage>
        <taxon>Bacteria</taxon>
        <taxon>Candidatus Kaiseribacteriota</taxon>
    </lineage>
</organism>